<dbReference type="EMBL" id="CP000383">
    <property type="protein sequence ID" value="ABG61047.1"/>
    <property type="molecule type" value="Genomic_DNA"/>
</dbReference>
<dbReference type="InterPro" id="IPR026444">
    <property type="entry name" value="Secre_tail"/>
</dbReference>
<dbReference type="OrthoDB" id="1198660at2"/>
<proteinExistence type="predicted"/>
<name>A0A6N4SWW3_CYTH3</name>
<accession>A0A6N4SWW3</accession>
<protein>
    <recommendedName>
        <fullName evidence="1">Secretion system C-terminal sorting domain-containing protein</fullName>
    </recommendedName>
</protein>
<dbReference type="RefSeq" id="WP_011587152.1">
    <property type="nucleotide sequence ID" value="NC_008255.1"/>
</dbReference>
<sequence>MSISTSLGHFIDLQLFANSYQLVNIKVYNLIGEKKLSLWEELNKGENKISIDVSGLSKGTYRITISYLNEKLKEERFTLY</sequence>
<keyword evidence="3" id="KW-1185">Reference proteome</keyword>
<evidence type="ECO:0000259" key="1">
    <source>
        <dbReference type="Pfam" id="PF18962"/>
    </source>
</evidence>
<dbReference type="KEGG" id="chu:CHU_3815"/>
<dbReference type="Proteomes" id="UP000001822">
    <property type="component" value="Chromosome"/>
</dbReference>
<evidence type="ECO:0000313" key="2">
    <source>
        <dbReference type="EMBL" id="ABG61047.1"/>
    </source>
</evidence>
<dbReference type="NCBIfam" id="TIGR04183">
    <property type="entry name" value="Por_Secre_tail"/>
    <property type="match status" value="1"/>
</dbReference>
<dbReference type="Pfam" id="PF18962">
    <property type="entry name" value="Por_Secre_tail"/>
    <property type="match status" value="1"/>
</dbReference>
<evidence type="ECO:0000313" key="3">
    <source>
        <dbReference type="Proteomes" id="UP000001822"/>
    </source>
</evidence>
<dbReference type="Gene3D" id="2.60.40.3080">
    <property type="match status" value="1"/>
</dbReference>
<gene>
    <name evidence="2" type="ordered locus">CHU_3815</name>
</gene>
<reference evidence="2 3" key="1">
    <citation type="journal article" date="2007" name="Appl. Environ. Microbiol.">
        <title>Genome sequence of the cellulolytic gliding bacterium Cytophaga hutchinsonii.</title>
        <authorList>
            <person name="Xie G."/>
            <person name="Bruce D.C."/>
            <person name="Challacombe J.F."/>
            <person name="Chertkov O."/>
            <person name="Detter J.C."/>
            <person name="Gilna P."/>
            <person name="Han C.S."/>
            <person name="Lucas S."/>
            <person name="Misra M."/>
            <person name="Myers G.L."/>
            <person name="Richardson P."/>
            <person name="Tapia R."/>
            <person name="Thayer N."/>
            <person name="Thompson L.S."/>
            <person name="Brettin T.S."/>
            <person name="Henrissat B."/>
            <person name="Wilson D.B."/>
            <person name="McBride M.J."/>
        </authorList>
    </citation>
    <scope>NUCLEOTIDE SEQUENCE [LARGE SCALE GENOMIC DNA]</scope>
    <source>
        <strain evidence="3">ATCC 33406 / DSM 1761 / CIP 103989 / NBRC 15051 / NCIMB 9469 / D465</strain>
    </source>
</reference>
<dbReference type="AlphaFoldDB" id="A0A6N4SWW3"/>
<feature type="domain" description="Secretion system C-terminal sorting" evidence="1">
    <location>
        <begin position="15"/>
        <end position="71"/>
    </location>
</feature>
<organism evidence="2 3">
    <name type="scientific">Cytophaga hutchinsonii (strain ATCC 33406 / DSM 1761 / CIP 103989 / NBRC 15051 / NCIMB 9469 / D465)</name>
    <dbReference type="NCBI Taxonomy" id="269798"/>
    <lineage>
        <taxon>Bacteria</taxon>
        <taxon>Pseudomonadati</taxon>
        <taxon>Bacteroidota</taxon>
        <taxon>Cytophagia</taxon>
        <taxon>Cytophagales</taxon>
        <taxon>Cytophagaceae</taxon>
        <taxon>Cytophaga</taxon>
    </lineage>
</organism>